<dbReference type="AlphaFoldDB" id="A0A927RGA0"/>
<protein>
    <submittedName>
        <fullName evidence="6">Glucokinase-like ROK family protein</fullName>
    </submittedName>
</protein>
<dbReference type="EMBL" id="JADBEL010000024">
    <property type="protein sequence ID" value="MBE1556322.1"/>
    <property type="molecule type" value="Genomic_DNA"/>
</dbReference>
<comment type="similarity">
    <text evidence="2">Belongs to the ROK (NagC/XylR) family.</text>
</comment>
<dbReference type="GO" id="GO:0042732">
    <property type="term" value="P:D-xylose metabolic process"/>
    <property type="evidence" value="ECO:0007669"/>
    <property type="project" value="UniProtKB-KW"/>
</dbReference>
<keyword evidence="3" id="KW-0119">Carbohydrate metabolism</keyword>
<keyword evidence="4" id="KW-0238">DNA-binding</keyword>
<sequence>MRQGTFQWMKSVNRSIILNKIRTDAPISRAQIAKETKLTPPTVSSNVKELIEQGIVRESELGESRGGRKPTMLLINNKGFYVIGVDVGPKMIECIIADLAGNIVTRTSSKLTVPITNAQFLTILKEGIRTVIQDASINPEKFIGIGVAMHGVVEVETGISLFAPNLGLTNIPIKEELEKEFELAVKVENDARVMALGESWFGNHGKLDSMLAVNLGRGVGAGIVINGKLYHGAQDIAGEVGHMTIDVNGEICECGNRGCLQTFATGSAIAKKAKKMLKECSEQQVDQSSITGKKVYELALAGNEDCVKVLVETGIIIGIGLTNLIHIINPSKIVLAGGVTKSSKFILPAICESIEQRALTPRAKQTEVIISELGDDATIIGAIALLLVDLFDPL</sequence>
<dbReference type="PANTHER" id="PTHR18964:SF149">
    <property type="entry name" value="BIFUNCTIONAL UDP-N-ACETYLGLUCOSAMINE 2-EPIMERASE_N-ACETYLMANNOSAMINE KINASE"/>
    <property type="match status" value="1"/>
</dbReference>
<dbReference type="InterPro" id="IPR036388">
    <property type="entry name" value="WH-like_DNA-bd_sf"/>
</dbReference>
<dbReference type="Gene3D" id="1.10.10.10">
    <property type="entry name" value="Winged helix-like DNA-binding domain superfamily/Winged helix DNA-binding domain"/>
    <property type="match status" value="1"/>
</dbReference>
<proteinExistence type="inferred from homology"/>
<evidence type="ECO:0000313" key="6">
    <source>
        <dbReference type="EMBL" id="MBE1556322.1"/>
    </source>
</evidence>
<name>A0A927RGA0_9BACL</name>
<dbReference type="RefSeq" id="WP_192599982.1">
    <property type="nucleotide sequence ID" value="NZ_JADBEL010000024.1"/>
</dbReference>
<dbReference type="Gene3D" id="3.30.420.40">
    <property type="match status" value="2"/>
</dbReference>
<feature type="domain" description="HTH crp-type" evidence="5">
    <location>
        <begin position="19"/>
        <end position="75"/>
    </location>
</feature>
<gene>
    <name evidence="6" type="ORF">H4683_003445</name>
</gene>
<dbReference type="InterPro" id="IPR049874">
    <property type="entry name" value="ROK_cs"/>
</dbReference>
<dbReference type="InterPro" id="IPR036390">
    <property type="entry name" value="WH_DNA-bd_sf"/>
</dbReference>
<evidence type="ECO:0000259" key="5">
    <source>
        <dbReference type="SMART" id="SM00419"/>
    </source>
</evidence>
<dbReference type="SUPFAM" id="SSF46785">
    <property type="entry name" value="Winged helix' DNA-binding domain"/>
    <property type="match status" value="1"/>
</dbReference>
<dbReference type="SUPFAM" id="SSF53067">
    <property type="entry name" value="Actin-like ATPase domain"/>
    <property type="match status" value="1"/>
</dbReference>
<evidence type="ECO:0000256" key="2">
    <source>
        <dbReference type="ARBA" id="ARBA00006479"/>
    </source>
</evidence>
<dbReference type="PANTHER" id="PTHR18964">
    <property type="entry name" value="ROK (REPRESSOR, ORF, KINASE) FAMILY"/>
    <property type="match status" value="1"/>
</dbReference>
<keyword evidence="3" id="KW-0859">Xylose metabolism</keyword>
<dbReference type="CDD" id="cd00090">
    <property type="entry name" value="HTH_ARSR"/>
    <property type="match status" value="1"/>
</dbReference>
<dbReference type="Pfam" id="PF13412">
    <property type="entry name" value="HTH_24"/>
    <property type="match status" value="1"/>
</dbReference>
<evidence type="ECO:0000256" key="1">
    <source>
        <dbReference type="ARBA" id="ARBA00002486"/>
    </source>
</evidence>
<evidence type="ECO:0000256" key="3">
    <source>
        <dbReference type="ARBA" id="ARBA00022629"/>
    </source>
</evidence>
<dbReference type="Pfam" id="PF00480">
    <property type="entry name" value="ROK"/>
    <property type="match status" value="1"/>
</dbReference>
<dbReference type="PROSITE" id="PS01125">
    <property type="entry name" value="ROK"/>
    <property type="match status" value="1"/>
</dbReference>
<dbReference type="InterPro" id="IPR043129">
    <property type="entry name" value="ATPase_NBD"/>
</dbReference>
<dbReference type="Proteomes" id="UP000658225">
    <property type="component" value="Unassembled WGS sequence"/>
</dbReference>
<dbReference type="InterPro" id="IPR012318">
    <property type="entry name" value="HTH_CRP"/>
</dbReference>
<comment type="function">
    <text evidence="1">Transcriptional repressor of xylose-utilizing enzymes.</text>
</comment>
<dbReference type="SMART" id="SM00419">
    <property type="entry name" value="HTH_CRP"/>
    <property type="match status" value="1"/>
</dbReference>
<dbReference type="InterPro" id="IPR011991">
    <property type="entry name" value="ArsR-like_HTH"/>
</dbReference>
<dbReference type="InterPro" id="IPR000600">
    <property type="entry name" value="ROK"/>
</dbReference>
<keyword evidence="7" id="KW-1185">Reference proteome</keyword>
<evidence type="ECO:0000256" key="4">
    <source>
        <dbReference type="ARBA" id="ARBA00023125"/>
    </source>
</evidence>
<accession>A0A927RGA0</accession>
<comment type="caution">
    <text evidence="6">The sequence shown here is derived from an EMBL/GenBank/DDBJ whole genome shotgun (WGS) entry which is preliminary data.</text>
</comment>
<reference evidence="6" key="1">
    <citation type="submission" date="2020-10" db="EMBL/GenBank/DDBJ databases">
        <title>Genomic Encyclopedia of Type Strains, Phase IV (KMG-IV): sequencing the most valuable type-strain genomes for metagenomic binning, comparative biology and taxonomic classification.</title>
        <authorList>
            <person name="Goeker M."/>
        </authorList>
    </citation>
    <scope>NUCLEOTIDE SEQUENCE</scope>
    <source>
        <strain evidence="6">DSM 13886</strain>
    </source>
</reference>
<dbReference type="CDD" id="cd24076">
    <property type="entry name" value="ASKHA_ATPase_ROK_BsXylR-like"/>
    <property type="match status" value="1"/>
</dbReference>
<organism evidence="6 7">
    <name type="scientific">Sporosarcina limicola</name>
    <dbReference type="NCBI Taxonomy" id="34101"/>
    <lineage>
        <taxon>Bacteria</taxon>
        <taxon>Bacillati</taxon>
        <taxon>Bacillota</taxon>
        <taxon>Bacilli</taxon>
        <taxon>Bacillales</taxon>
        <taxon>Caryophanaceae</taxon>
        <taxon>Sporosarcina</taxon>
    </lineage>
</organism>
<dbReference type="GO" id="GO:0003677">
    <property type="term" value="F:DNA binding"/>
    <property type="evidence" value="ECO:0007669"/>
    <property type="project" value="UniProtKB-KW"/>
</dbReference>
<dbReference type="GO" id="GO:0006355">
    <property type="term" value="P:regulation of DNA-templated transcription"/>
    <property type="evidence" value="ECO:0007669"/>
    <property type="project" value="InterPro"/>
</dbReference>
<evidence type="ECO:0000313" key="7">
    <source>
        <dbReference type="Proteomes" id="UP000658225"/>
    </source>
</evidence>